<keyword evidence="6" id="KW-0805">Transcription regulation</keyword>
<dbReference type="EC" id="2.3.1.48" evidence="2"/>
<dbReference type="AlphaFoldDB" id="A0A1Y1WKC6"/>
<name>A0A1Y1WKC6_9FUNG</name>
<evidence type="ECO:0000256" key="3">
    <source>
        <dbReference type="ARBA" id="ARBA00022679"/>
    </source>
</evidence>
<comment type="subcellular location">
    <subcellularLocation>
        <location evidence="1">Nucleus</location>
    </subcellularLocation>
</comment>
<keyword evidence="5" id="KW-0007">Acetylation</keyword>
<evidence type="ECO:0000256" key="2">
    <source>
        <dbReference type="ARBA" id="ARBA00013184"/>
    </source>
</evidence>
<keyword evidence="8" id="KW-0539">Nucleus</keyword>
<dbReference type="PANTHER" id="PTHR31571">
    <property type="entry name" value="ALTERED INHERITANCE OF MITOCHONDRIA PROTEIN 6"/>
    <property type="match status" value="1"/>
</dbReference>
<comment type="catalytic activity">
    <reaction evidence="9">
        <text>L-lysyl-[histone] + acetyl-CoA = N(6)-acetyl-L-lysyl-[histone] + CoA + H(+)</text>
        <dbReference type="Rhea" id="RHEA:21992"/>
        <dbReference type="Rhea" id="RHEA-COMP:9845"/>
        <dbReference type="Rhea" id="RHEA-COMP:11338"/>
        <dbReference type="ChEBI" id="CHEBI:15378"/>
        <dbReference type="ChEBI" id="CHEBI:29969"/>
        <dbReference type="ChEBI" id="CHEBI:57287"/>
        <dbReference type="ChEBI" id="CHEBI:57288"/>
        <dbReference type="ChEBI" id="CHEBI:61930"/>
        <dbReference type="EC" id="2.3.1.48"/>
    </reaction>
    <physiologicalReaction direction="left-to-right" evidence="9">
        <dbReference type="Rhea" id="RHEA:21993"/>
    </physiologicalReaction>
</comment>
<keyword evidence="4" id="KW-0227">DNA damage</keyword>
<dbReference type="GeneID" id="63801837"/>
<dbReference type="SMART" id="SM01250">
    <property type="entry name" value="KAT11"/>
    <property type="match status" value="1"/>
</dbReference>
<dbReference type="OrthoDB" id="3361892at2759"/>
<dbReference type="Proteomes" id="UP000193922">
    <property type="component" value="Unassembled WGS sequence"/>
</dbReference>
<dbReference type="PROSITE" id="PS51728">
    <property type="entry name" value="RTT109_HAT"/>
    <property type="match status" value="1"/>
</dbReference>
<organism evidence="10 11">
    <name type="scientific">Linderina pennispora</name>
    <dbReference type="NCBI Taxonomy" id="61395"/>
    <lineage>
        <taxon>Eukaryota</taxon>
        <taxon>Fungi</taxon>
        <taxon>Fungi incertae sedis</taxon>
        <taxon>Zoopagomycota</taxon>
        <taxon>Kickxellomycotina</taxon>
        <taxon>Kickxellomycetes</taxon>
        <taxon>Kickxellales</taxon>
        <taxon>Kickxellaceae</taxon>
        <taxon>Linderina</taxon>
    </lineage>
</organism>
<dbReference type="Pfam" id="PF08214">
    <property type="entry name" value="HAT_KAT11"/>
    <property type="match status" value="1"/>
</dbReference>
<dbReference type="STRING" id="61395.A0A1Y1WKC6"/>
<keyword evidence="11" id="KW-1185">Reference proteome</keyword>
<dbReference type="InterPro" id="IPR013178">
    <property type="entry name" value="Histone_AcTrfase_Rtt109/CBP"/>
</dbReference>
<dbReference type="GO" id="GO:0005634">
    <property type="term" value="C:nucleus"/>
    <property type="evidence" value="ECO:0007669"/>
    <property type="project" value="UniProtKB-SubCell"/>
</dbReference>
<keyword evidence="3" id="KW-0808">Transferase</keyword>
<evidence type="ECO:0000256" key="7">
    <source>
        <dbReference type="ARBA" id="ARBA00023163"/>
    </source>
</evidence>
<evidence type="ECO:0000313" key="10">
    <source>
        <dbReference type="EMBL" id="ORX73554.1"/>
    </source>
</evidence>
<accession>A0A1Y1WKC6</accession>
<reference evidence="10 11" key="1">
    <citation type="submission" date="2016-07" db="EMBL/GenBank/DDBJ databases">
        <title>Pervasive Adenine N6-methylation of Active Genes in Fungi.</title>
        <authorList>
            <consortium name="DOE Joint Genome Institute"/>
            <person name="Mondo S.J."/>
            <person name="Dannebaum R.O."/>
            <person name="Kuo R.C."/>
            <person name="Labutti K."/>
            <person name="Haridas S."/>
            <person name="Kuo A."/>
            <person name="Salamov A."/>
            <person name="Ahrendt S.R."/>
            <person name="Lipzen A."/>
            <person name="Sullivan W."/>
            <person name="Andreopoulos W.B."/>
            <person name="Clum A."/>
            <person name="Lindquist E."/>
            <person name="Daum C."/>
            <person name="Ramamoorthy G.K."/>
            <person name="Gryganskyi A."/>
            <person name="Culley D."/>
            <person name="Magnuson J.K."/>
            <person name="James T.Y."/>
            <person name="O'Malley M.A."/>
            <person name="Stajich J.E."/>
            <person name="Spatafora J.W."/>
            <person name="Visel A."/>
            <person name="Grigoriev I.V."/>
        </authorList>
    </citation>
    <scope>NUCLEOTIDE SEQUENCE [LARGE SCALE GENOMIC DNA]</scope>
    <source>
        <strain evidence="10 11">ATCC 12442</strain>
    </source>
</reference>
<proteinExistence type="predicted"/>
<gene>
    <name evidence="10" type="ORF">DL89DRAFT_253520</name>
</gene>
<dbReference type="RefSeq" id="XP_040746765.1">
    <property type="nucleotide sequence ID" value="XM_040885189.1"/>
</dbReference>
<evidence type="ECO:0000256" key="5">
    <source>
        <dbReference type="ARBA" id="ARBA00022990"/>
    </source>
</evidence>
<dbReference type="GO" id="GO:0006355">
    <property type="term" value="P:regulation of DNA-templated transcription"/>
    <property type="evidence" value="ECO:0007669"/>
    <property type="project" value="InterPro"/>
</dbReference>
<evidence type="ECO:0000256" key="4">
    <source>
        <dbReference type="ARBA" id="ARBA00022763"/>
    </source>
</evidence>
<dbReference type="GO" id="GO:0006974">
    <property type="term" value="P:DNA damage response"/>
    <property type="evidence" value="ECO:0007669"/>
    <property type="project" value="UniProtKB-KW"/>
</dbReference>
<sequence length="289" mass="31970">MPIHNVVAECVADALRALPKASFQIRVIQTADHPVSSLTPQKHHTSHFYSTTAFGRRILVIVSQNGTMVAALEAHEFTTVVAEVTPPSTSVSVDACIEKLDTSGAQSERMPLARALVAGYTASLRRYMGVGMRPHITLSLFARAQPEYLFARSQHNTAKRILGDLDLIKWWMRTLQFAITCTPSHTAVAHCIVPGLDASEAPWFRQFANQQPAWRWGSRHPLEARAHDCVAQFPDDPMTRLLAQDHSDTWTVQMLLDMLAVGEECGAGRPRSLLLSATRGPAKWRQPGC</sequence>
<evidence type="ECO:0000256" key="1">
    <source>
        <dbReference type="ARBA" id="ARBA00004123"/>
    </source>
</evidence>
<evidence type="ECO:0000256" key="9">
    <source>
        <dbReference type="ARBA" id="ARBA00048940"/>
    </source>
</evidence>
<keyword evidence="7" id="KW-0804">Transcription</keyword>
<dbReference type="EMBL" id="MCFD01000001">
    <property type="protein sequence ID" value="ORX73554.1"/>
    <property type="molecule type" value="Genomic_DNA"/>
</dbReference>
<dbReference type="GO" id="GO:0032931">
    <property type="term" value="F:histone H3K56 acetyltransferase activity"/>
    <property type="evidence" value="ECO:0007669"/>
    <property type="project" value="TreeGrafter"/>
</dbReference>
<dbReference type="InterPro" id="IPR016849">
    <property type="entry name" value="Rtt109"/>
</dbReference>
<protein>
    <recommendedName>
        <fullName evidence="2">histone acetyltransferase</fullName>
        <ecNumber evidence="2">2.3.1.48</ecNumber>
    </recommendedName>
</protein>
<evidence type="ECO:0000256" key="8">
    <source>
        <dbReference type="ARBA" id="ARBA00023242"/>
    </source>
</evidence>
<dbReference type="PANTHER" id="PTHR31571:SF2">
    <property type="entry name" value="HISTONE ACETYLTRANSFERASE RTT109"/>
    <property type="match status" value="1"/>
</dbReference>
<evidence type="ECO:0000313" key="11">
    <source>
        <dbReference type="Proteomes" id="UP000193922"/>
    </source>
</evidence>
<dbReference type="InterPro" id="IPR051236">
    <property type="entry name" value="HAT_RTT109-like"/>
</dbReference>
<comment type="caution">
    <text evidence="10">The sequence shown here is derived from an EMBL/GenBank/DDBJ whole genome shotgun (WGS) entry which is preliminary data.</text>
</comment>
<evidence type="ECO:0000256" key="6">
    <source>
        <dbReference type="ARBA" id="ARBA00023015"/>
    </source>
</evidence>